<reference evidence="2" key="1">
    <citation type="submission" date="2019-09" db="EMBL/GenBank/DDBJ databases">
        <title>Bird 10,000 Genomes (B10K) Project - Family phase.</title>
        <authorList>
            <person name="Zhang G."/>
        </authorList>
    </citation>
    <scope>NUCLEOTIDE SEQUENCE</scope>
    <source>
        <strain evidence="2">B10K-DU-025-06</strain>
        <tissue evidence="2">Mixed tissue sample</tissue>
    </source>
</reference>
<dbReference type="GO" id="GO:0006355">
    <property type="term" value="P:regulation of DNA-templated transcription"/>
    <property type="evidence" value="ECO:0007669"/>
    <property type="project" value="InterPro"/>
</dbReference>
<dbReference type="GO" id="GO:0016301">
    <property type="term" value="F:kinase activity"/>
    <property type="evidence" value="ECO:0007669"/>
    <property type="project" value="UniProtKB-KW"/>
</dbReference>
<evidence type="ECO:0000313" key="3">
    <source>
        <dbReference type="Proteomes" id="UP000637704"/>
    </source>
</evidence>
<keyword evidence="3" id="KW-1185">Reference proteome</keyword>
<dbReference type="EMBL" id="WBNI01000138">
    <property type="protein sequence ID" value="NXD64557.1"/>
    <property type="molecule type" value="Genomic_DNA"/>
</dbReference>
<dbReference type="PROSITE" id="PS50112">
    <property type="entry name" value="PAS"/>
    <property type="match status" value="1"/>
</dbReference>
<dbReference type="InterPro" id="IPR000014">
    <property type="entry name" value="PAS"/>
</dbReference>
<gene>
    <name evidence="2" type="primary">Pask_0</name>
    <name evidence="2" type="ORF">EOLROS_R06235</name>
</gene>
<protein>
    <submittedName>
        <fullName evidence="2">PASK kinase</fullName>
    </submittedName>
</protein>
<sequence length="350" mass="38074">EKWSSYCLSSLAAHNICTSKTGHSGAQWPSSSLSTSIGSSSSSSCLLTLAEESSQHLPAAACSPNKAIFTVDVNTTEILVANDKACKLLGCSSQELIGQKLSRFISKSSEEAWEAVGEEYIETDGCSSVVSGTVVDVIGHLKEKIPVSVWLRQIRSKDKQCCVVVLEPVERLSASVSFTVDGEITSCDLHFAHLHGYPTLEEVVGLHIKDLIPSVQIPPLDKKIPKNLRIQRVVGRSREDNMFPLSLNLQVSLLEEDQVTVQRNGVLQAEKGSSFTGYHYSATLVVFFTISGLITVKSDGTICGIKDSFALLLFGYEKKELLGKNITFLIPGFYNNMERSSDCSLPLPPL</sequence>
<dbReference type="Pfam" id="PF13426">
    <property type="entry name" value="PAS_9"/>
    <property type="match status" value="1"/>
</dbReference>
<comment type="caution">
    <text evidence="2">The sequence shown here is derived from an EMBL/GenBank/DDBJ whole genome shotgun (WGS) entry which is preliminary data.</text>
</comment>
<feature type="non-terminal residue" evidence="2">
    <location>
        <position position="350"/>
    </location>
</feature>
<dbReference type="AlphaFoldDB" id="A0A851XCV3"/>
<dbReference type="Pfam" id="PF00989">
    <property type="entry name" value="PAS"/>
    <property type="match status" value="1"/>
</dbReference>
<accession>A0A851XCV3</accession>
<evidence type="ECO:0000313" key="2">
    <source>
        <dbReference type="EMBL" id="NXD64557.1"/>
    </source>
</evidence>
<dbReference type="NCBIfam" id="TIGR00229">
    <property type="entry name" value="sensory_box"/>
    <property type="match status" value="1"/>
</dbReference>
<dbReference type="FunFam" id="3.30.450.20:FF:000059">
    <property type="entry name" value="PAS domain containing serine/threonine kinase"/>
    <property type="match status" value="1"/>
</dbReference>
<feature type="domain" description="PAS" evidence="1">
    <location>
        <begin position="53"/>
        <end position="124"/>
    </location>
</feature>
<organism evidence="2 3">
    <name type="scientific">Eolophus roseicapilla</name>
    <name type="common">Galah cockatoo</name>
    <name type="synonym">Cacatua roseicapilla</name>
    <dbReference type="NCBI Taxonomy" id="176039"/>
    <lineage>
        <taxon>Eukaryota</taxon>
        <taxon>Metazoa</taxon>
        <taxon>Chordata</taxon>
        <taxon>Craniata</taxon>
        <taxon>Vertebrata</taxon>
        <taxon>Euteleostomi</taxon>
        <taxon>Archelosauria</taxon>
        <taxon>Archosauria</taxon>
        <taxon>Dinosauria</taxon>
        <taxon>Saurischia</taxon>
        <taxon>Theropoda</taxon>
        <taxon>Coelurosauria</taxon>
        <taxon>Aves</taxon>
        <taxon>Neognathae</taxon>
        <taxon>Neoaves</taxon>
        <taxon>Telluraves</taxon>
        <taxon>Australaves</taxon>
        <taxon>Psittaciformes</taxon>
        <taxon>Cacatuidae</taxon>
        <taxon>Eolophus</taxon>
    </lineage>
</organism>
<name>A0A851XCV3_EOLRO</name>
<dbReference type="InterPro" id="IPR035965">
    <property type="entry name" value="PAS-like_dom_sf"/>
</dbReference>
<dbReference type="InterPro" id="IPR013767">
    <property type="entry name" value="PAS_fold"/>
</dbReference>
<evidence type="ECO:0000259" key="1">
    <source>
        <dbReference type="PROSITE" id="PS50112"/>
    </source>
</evidence>
<dbReference type="SUPFAM" id="SSF55785">
    <property type="entry name" value="PYP-like sensor domain (PAS domain)"/>
    <property type="match status" value="1"/>
</dbReference>
<proteinExistence type="predicted"/>
<dbReference type="Proteomes" id="UP000637704">
    <property type="component" value="Unassembled WGS sequence"/>
</dbReference>
<dbReference type="SMART" id="SM00091">
    <property type="entry name" value="PAS"/>
    <property type="match status" value="2"/>
</dbReference>
<dbReference type="CDD" id="cd00130">
    <property type="entry name" value="PAS"/>
    <property type="match status" value="2"/>
</dbReference>
<dbReference type="Gene3D" id="3.30.450.20">
    <property type="entry name" value="PAS domain"/>
    <property type="match status" value="1"/>
</dbReference>
<keyword evidence="2" id="KW-0418">Kinase</keyword>
<feature type="non-terminal residue" evidence="2">
    <location>
        <position position="1"/>
    </location>
</feature>
<keyword evidence="2" id="KW-0808">Transferase</keyword>